<dbReference type="Ensembl" id="ENSECRT00000021767.1">
    <property type="protein sequence ID" value="ENSECRP00000021303.1"/>
    <property type="gene ID" value="ENSECRG00000014355.1"/>
</dbReference>
<evidence type="ECO:0000256" key="2">
    <source>
        <dbReference type="ARBA" id="ARBA00020169"/>
    </source>
</evidence>
<dbReference type="InterPro" id="IPR036291">
    <property type="entry name" value="NAD(P)-bd_dom_sf"/>
</dbReference>
<evidence type="ECO:0000313" key="5">
    <source>
        <dbReference type="Ensembl" id="ENSECRP00000021303.1"/>
    </source>
</evidence>
<reference evidence="5" key="1">
    <citation type="submission" date="2021-06" db="EMBL/GenBank/DDBJ databases">
        <authorList>
            <consortium name="Wellcome Sanger Institute Data Sharing"/>
        </authorList>
    </citation>
    <scope>NUCLEOTIDE SEQUENCE [LARGE SCALE GENOMIC DNA]</scope>
</reference>
<feature type="domain" description="Aspartate dehydrogenase" evidence="3">
    <location>
        <begin position="175"/>
        <end position="265"/>
    </location>
</feature>
<sequence length="289" mass="31324">MTEMHKTRRVGIVGYGHLGQYLVEKIKQDGDSLGLEIAFVWNRSVQKLDGKIPDSLQLKNLEDFEGRKAHLIVEVSHPQIAQDYGELFLRHADFMIGSPTALADSKLEITLRNTAFNYEHTLYVPTGAFWGGEDIQKMADTGTLKALKVTMSKHPSCFRLVGSLASQLPPTGVPGRKILFCGPVRDLCPLAPNNVNTMAAAAIAGHNLGFSGVTGCLVADPELVDWHLVEIDVTGPEIENSGKLFSVKTVRSNPAKLGAVTGNATYQSFGAVCLPARGMVDVYTCAEEN</sequence>
<dbReference type="SUPFAM" id="SSF51735">
    <property type="entry name" value="NAD(P)-binding Rossmann-fold domains"/>
    <property type="match status" value="1"/>
</dbReference>
<evidence type="ECO:0000259" key="4">
    <source>
        <dbReference type="Pfam" id="PF03447"/>
    </source>
</evidence>
<dbReference type="Pfam" id="PF01958">
    <property type="entry name" value="Asp_DH_C"/>
    <property type="match status" value="1"/>
</dbReference>
<proteinExistence type="inferred from homology"/>
<reference evidence="5" key="2">
    <citation type="submission" date="2025-08" db="UniProtKB">
        <authorList>
            <consortium name="Ensembl"/>
        </authorList>
    </citation>
    <scope>IDENTIFICATION</scope>
</reference>
<gene>
    <name evidence="5" type="primary">aspdh</name>
</gene>
<dbReference type="InterPro" id="IPR005106">
    <property type="entry name" value="Asp/hSer_DH_NAD-bd"/>
</dbReference>
<dbReference type="Pfam" id="PF03447">
    <property type="entry name" value="NAD_binding_3"/>
    <property type="match status" value="1"/>
</dbReference>
<dbReference type="PANTHER" id="PTHR31873:SF6">
    <property type="entry name" value="ASPARTATE DEHYDROGENASE DOMAIN-CONTAINING PROTEIN"/>
    <property type="match status" value="1"/>
</dbReference>
<dbReference type="InterPro" id="IPR002811">
    <property type="entry name" value="Asp_DH"/>
</dbReference>
<dbReference type="PANTHER" id="PTHR31873">
    <property type="entry name" value="L-ASPARTATE DEHYDROGENASE-RELATED"/>
    <property type="match status" value="1"/>
</dbReference>
<evidence type="ECO:0000313" key="6">
    <source>
        <dbReference type="Proteomes" id="UP000694620"/>
    </source>
</evidence>
<reference evidence="5" key="3">
    <citation type="submission" date="2025-09" db="UniProtKB">
        <authorList>
            <consortium name="Ensembl"/>
        </authorList>
    </citation>
    <scope>IDENTIFICATION</scope>
</reference>
<dbReference type="GO" id="GO:0009435">
    <property type="term" value="P:NAD+ biosynthetic process"/>
    <property type="evidence" value="ECO:0007669"/>
    <property type="project" value="InterPro"/>
</dbReference>
<dbReference type="AlphaFoldDB" id="A0A8C4SS74"/>
<dbReference type="GO" id="GO:0033735">
    <property type="term" value="F:aspartate dehydrogenase [NAD(P)+] activity"/>
    <property type="evidence" value="ECO:0007669"/>
    <property type="project" value="InterPro"/>
</dbReference>
<evidence type="ECO:0000259" key="3">
    <source>
        <dbReference type="Pfam" id="PF01958"/>
    </source>
</evidence>
<evidence type="ECO:0000256" key="1">
    <source>
        <dbReference type="ARBA" id="ARBA00008331"/>
    </source>
</evidence>
<name>A0A8C4SS74_ERPCA</name>
<organism evidence="5 6">
    <name type="scientific">Erpetoichthys calabaricus</name>
    <name type="common">Rope fish</name>
    <name type="synonym">Calamoichthys calabaricus</name>
    <dbReference type="NCBI Taxonomy" id="27687"/>
    <lineage>
        <taxon>Eukaryota</taxon>
        <taxon>Metazoa</taxon>
        <taxon>Chordata</taxon>
        <taxon>Craniata</taxon>
        <taxon>Vertebrata</taxon>
        <taxon>Euteleostomi</taxon>
        <taxon>Actinopterygii</taxon>
        <taxon>Polypteriformes</taxon>
        <taxon>Polypteridae</taxon>
        <taxon>Erpetoichthys</taxon>
    </lineage>
</organism>
<dbReference type="GeneTree" id="ENSGT00390000004452"/>
<keyword evidence="6" id="KW-1185">Reference proteome</keyword>
<feature type="domain" description="Aspartate/homoserine dehydrogenase NAD-binding" evidence="4">
    <location>
        <begin position="14"/>
        <end position="125"/>
    </location>
</feature>
<dbReference type="SUPFAM" id="SSF55347">
    <property type="entry name" value="Glyceraldehyde-3-phosphate dehydrogenase-like, C-terminal domain"/>
    <property type="match status" value="1"/>
</dbReference>
<dbReference type="Proteomes" id="UP000694620">
    <property type="component" value="Chromosome 11"/>
</dbReference>
<comment type="similarity">
    <text evidence="1">Belongs to the L-aspartate dehydrogenase family.</text>
</comment>
<protein>
    <recommendedName>
        <fullName evidence="2">Aspartate dehydrogenase domain-containing protein</fullName>
    </recommendedName>
</protein>
<dbReference type="GO" id="GO:0050661">
    <property type="term" value="F:NADP binding"/>
    <property type="evidence" value="ECO:0007669"/>
    <property type="project" value="InterPro"/>
</dbReference>
<dbReference type="Gene3D" id="3.30.360.10">
    <property type="entry name" value="Dihydrodipicolinate Reductase, domain 2"/>
    <property type="match status" value="1"/>
</dbReference>
<accession>A0A8C4SS74</accession>
<dbReference type="Gene3D" id="3.40.50.720">
    <property type="entry name" value="NAD(P)-binding Rossmann-like Domain"/>
    <property type="match status" value="1"/>
</dbReference>